<sequence length="330" mass="37544">MGGGPVTPVNPDELSHILTPALFTLIVSARLPYDRHATIDFAEFGRNIFLEDHVGPAVQDKAWPALIALSKIGLDRMPDLSSYLPPPADPAYPEQCLGLQLLLDHLPRLLFRGIDERWTYAYFSEVSQRLGKVWYALPPALRPDKWERWQKLAGLDYWIALRFWFGTPFVHSERLENQHIAMAYTDETRAVLESESGQTDPYRVKRKEILSDLVGFPRVYRAGPPLGDDVARESWTFWMCMLMDIHVPIIERFGRYPYLNAIKGRQSTGEETEWIKKVNHFGETTEAVAKRVKEDVDAGRWTPLGTDSLGPARSEVHGAFYSTGDDEKAS</sequence>
<dbReference type="InterPro" id="IPR011990">
    <property type="entry name" value="TPR-like_helical_dom_sf"/>
</dbReference>
<evidence type="ECO:0000313" key="2">
    <source>
        <dbReference type="Proteomes" id="UP000182658"/>
    </source>
</evidence>
<name>A0A1J7JLW7_9PEZI</name>
<dbReference type="InterPro" id="IPR010323">
    <property type="entry name" value="DUF924"/>
</dbReference>
<dbReference type="Pfam" id="PF06041">
    <property type="entry name" value="DUF924"/>
    <property type="match status" value="1"/>
</dbReference>
<keyword evidence="2" id="KW-1185">Reference proteome</keyword>
<dbReference type="InParanoid" id="A0A1J7JLW7"/>
<evidence type="ECO:0000313" key="1">
    <source>
        <dbReference type="EMBL" id="OIW28698.1"/>
    </source>
</evidence>
<dbReference type="Gene3D" id="1.25.40.10">
    <property type="entry name" value="Tetratricopeptide repeat domain"/>
    <property type="match status" value="1"/>
</dbReference>
<accession>A0A1J7JLW7</accession>
<dbReference type="Proteomes" id="UP000182658">
    <property type="component" value="Unassembled WGS sequence"/>
</dbReference>
<organism evidence="1 2">
    <name type="scientific">Coniochaeta ligniaria NRRL 30616</name>
    <dbReference type="NCBI Taxonomy" id="1408157"/>
    <lineage>
        <taxon>Eukaryota</taxon>
        <taxon>Fungi</taxon>
        <taxon>Dikarya</taxon>
        <taxon>Ascomycota</taxon>
        <taxon>Pezizomycotina</taxon>
        <taxon>Sordariomycetes</taxon>
        <taxon>Sordariomycetidae</taxon>
        <taxon>Coniochaetales</taxon>
        <taxon>Coniochaetaceae</taxon>
        <taxon>Coniochaeta</taxon>
    </lineage>
</organism>
<proteinExistence type="predicted"/>
<dbReference type="OrthoDB" id="414698at2759"/>
<dbReference type="AlphaFoldDB" id="A0A1J7JLW7"/>
<dbReference type="SUPFAM" id="SSF48452">
    <property type="entry name" value="TPR-like"/>
    <property type="match status" value="1"/>
</dbReference>
<protein>
    <submittedName>
        <fullName evidence="1">Uncharacterized protein</fullName>
    </submittedName>
</protein>
<gene>
    <name evidence="1" type="ORF">CONLIGDRAFT_577830</name>
</gene>
<dbReference type="EMBL" id="KV875098">
    <property type="protein sequence ID" value="OIW28698.1"/>
    <property type="molecule type" value="Genomic_DNA"/>
</dbReference>
<reference evidence="1 2" key="1">
    <citation type="submission" date="2016-10" db="EMBL/GenBank/DDBJ databases">
        <title>Draft genome sequence of Coniochaeta ligniaria NRRL30616, a lignocellulolytic fungus for bioabatement of inhibitors in plant biomass hydrolysates.</title>
        <authorList>
            <consortium name="DOE Joint Genome Institute"/>
            <person name="Jimenez D.J."/>
            <person name="Hector R.E."/>
            <person name="Riley R."/>
            <person name="Sun H."/>
            <person name="Grigoriev I.V."/>
            <person name="Van Elsas J.D."/>
            <person name="Nichols N.N."/>
        </authorList>
    </citation>
    <scope>NUCLEOTIDE SEQUENCE [LARGE SCALE GENOMIC DNA]</scope>
    <source>
        <strain evidence="1 2">NRRL 30616</strain>
    </source>
</reference>